<dbReference type="EMBL" id="CP046452">
    <property type="protein sequence ID" value="QGU03161.1"/>
    <property type="molecule type" value="Genomic_DNA"/>
</dbReference>
<evidence type="ECO:0000256" key="2">
    <source>
        <dbReference type="ARBA" id="ARBA00011006"/>
    </source>
</evidence>
<organism evidence="8 9">
    <name type="scientific">Corynebacterium kalinowskii</name>
    <dbReference type="NCBI Taxonomy" id="2675216"/>
    <lineage>
        <taxon>Bacteria</taxon>
        <taxon>Bacillati</taxon>
        <taxon>Actinomycetota</taxon>
        <taxon>Actinomycetes</taxon>
        <taxon>Mycobacteriales</taxon>
        <taxon>Corynebacteriaceae</taxon>
        <taxon>Corynebacterium</taxon>
    </lineage>
</organism>
<evidence type="ECO:0000313" key="9">
    <source>
        <dbReference type="Proteomes" id="UP000427071"/>
    </source>
</evidence>
<evidence type="ECO:0000256" key="4">
    <source>
        <dbReference type="ARBA" id="ARBA00022692"/>
    </source>
</evidence>
<evidence type="ECO:0000313" key="8">
    <source>
        <dbReference type="EMBL" id="QGU03161.1"/>
    </source>
</evidence>
<dbReference type="KEGG" id="ckw:CKALI_11595"/>
<feature type="transmembrane region" description="Helical" evidence="7">
    <location>
        <begin position="6"/>
        <end position="24"/>
    </location>
</feature>
<evidence type="ECO:0000256" key="1">
    <source>
        <dbReference type="ARBA" id="ARBA00004651"/>
    </source>
</evidence>
<proteinExistence type="inferred from homology"/>
<comment type="similarity">
    <text evidence="2">Belongs to the UPF0410 family.</text>
</comment>
<comment type="subcellular location">
    <subcellularLocation>
        <location evidence="1">Cell membrane</location>
        <topology evidence="1">Multi-pass membrane protein</topology>
    </subcellularLocation>
</comment>
<keyword evidence="5 7" id="KW-1133">Transmembrane helix</keyword>
<keyword evidence="4 7" id="KW-0812">Transmembrane</keyword>
<evidence type="ECO:0000256" key="3">
    <source>
        <dbReference type="ARBA" id="ARBA00022475"/>
    </source>
</evidence>
<feature type="transmembrane region" description="Helical" evidence="7">
    <location>
        <begin position="31"/>
        <end position="49"/>
    </location>
</feature>
<dbReference type="PANTHER" id="PTHR33884">
    <property type="entry name" value="UPF0410 PROTEIN YMGE"/>
    <property type="match status" value="1"/>
</dbReference>
<evidence type="ECO:0000256" key="7">
    <source>
        <dbReference type="SAM" id="Phobius"/>
    </source>
</evidence>
<dbReference type="PANTHER" id="PTHR33884:SF3">
    <property type="entry name" value="UPF0410 PROTEIN YMGE"/>
    <property type="match status" value="1"/>
</dbReference>
<evidence type="ECO:0000256" key="5">
    <source>
        <dbReference type="ARBA" id="ARBA00022989"/>
    </source>
</evidence>
<keyword evidence="6 7" id="KW-0472">Membrane</keyword>
<dbReference type="RefSeq" id="WP_156193478.1">
    <property type="nucleotide sequence ID" value="NZ_CP046452.1"/>
</dbReference>
<sequence length="87" mass="9073">MAFGIIGWIIIGGLAGWIASKIMGTDAQMGLFLNVVVGIVGGLLGGWLLSFFGQPLEGQGVIMSFLTCLIGAVVLLAIVGFFMRAKK</sequence>
<reference evidence="9" key="1">
    <citation type="submission" date="2019-11" db="EMBL/GenBank/DDBJ databases">
        <title>Complete genome sequence of Corynebacterium kalinowskii 1959, a novel Corynebacterium species isolated from soil of a small paddock in Vilsendorf, Germany.</title>
        <authorList>
            <person name="Schaffert L."/>
            <person name="Ruwe M."/>
            <person name="Milse J."/>
            <person name="Hanuschka K."/>
            <person name="Ortseifen V."/>
            <person name="Droste J."/>
            <person name="Brandt D."/>
            <person name="Schlueter L."/>
            <person name="Kutter Y."/>
            <person name="Vinke S."/>
            <person name="Viehoefer P."/>
            <person name="Jacob L."/>
            <person name="Luebke N.-C."/>
            <person name="Schulte-Berndt E."/>
            <person name="Hain C."/>
            <person name="Linder M."/>
            <person name="Schmidt P."/>
            <person name="Wollenschlaeger L."/>
            <person name="Luttermann T."/>
            <person name="Thieme E."/>
            <person name="Hassa J."/>
            <person name="Haak M."/>
            <person name="Wittchen M."/>
            <person name="Mentz A."/>
            <person name="Persicke M."/>
            <person name="Busche T."/>
            <person name="Ruckert C."/>
        </authorList>
    </citation>
    <scope>NUCLEOTIDE SEQUENCE [LARGE SCALE GENOMIC DNA]</scope>
    <source>
        <strain evidence="9">1959</strain>
    </source>
</reference>
<keyword evidence="9" id="KW-1185">Reference proteome</keyword>
<dbReference type="InterPro" id="IPR007341">
    <property type="entry name" value="Transgly_assoc"/>
</dbReference>
<evidence type="ECO:0000256" key="6">
    <source>
        <dbReference type="ARBA" id="ARBA00023136"/>
    </source>
</evidence>
<feature type="transmembrane region" description="Helical" evidence="7">
    <location>
        <begin position="61"/>
        <end position="83"/>
    </location>
</feature>
<protein>
    <recommendedName>
        <fullName evidence="10">GlsB/YeaQ/YmgE family stress response membrane protein</fullName>
    </recommendedName>
</protein>
<dbReference type="Pfam" id="PF04226">
    <property type="entry name" value="Transgly_assoc"/>
    <property type="match status" value="1"/>
</dbReference>
<name>A0A6B8VT94_9CORY</name>
<gene>
    <name evidence="8" type="ORF">CKALI_11595</name>
</gene>
<dbReference type="GO" id="GO:0005886">
    <property type="term" value="C:plasma membrane"/>
    <property type="evidence" value="ECO:0007669"/>
    <property type="project" value="UniProtKB-SubCell"/>
</dbReference>
<evidence type="ECO:0008006" key="10">
    <source>
        <dbReference type="Google" id="ProtNLM"/>
    </source>
</evidence>
<dbReference type="AlphaFoldDB" id="A0A6B8VT94"/>
<dbReference type="Proteomes" id="UP000427071">
    <property type="component" value="Chromosome"/>
</dbReference>
<keyword evidence="3" id="KW-1003">Cell membrane</keyword>
<accession>A0A6B8VT94</accession>